<organism evidence="1 2">
    <name type="scientific">Hypoxylon rubiginosum</name>
    <dbReference type="NCBI Taxonomy" id="110542"/>
    <lineage>
        <taxon>Eukaryota</taxon>
        <taxon>Fungi</taxon>
        <taxon>Dikarya</taxon>
        <taxon>Ascomycota</taxon>
        <taxon>Pezizomycotina</taxon>
        <taxon>Sordariomycetes</taxon>
        <taxon>Xylariomycetidae</taxon>
        <taxon>Xylariales</taxon>
        <taxon>Hypoxylaceae</taxon>
        <taxon>Hypoxylon</taxon>
    </lineage>
</organism>
<comment type="caution">
    <text evidence="1">The sequence shown here is derived from an EMBL/GenBank/DDBJ whole genome shotgun (WGS) entry which is preliminary data.</text>
</comment>
<name>A0ACC0CPR8_9PEZI</name>
<proteinExistence type="predicted"/>
<dbReference type="EMBL" id="MU394372">
    <property type="protein sequence ID" value="KAI6082368.1"/>
    <property type="molecule type" value="Genomic_DNA"/>
</dbReference>
<sequence>MLRNFAFADSDASPDDDDPLPVPGNLIDQPSFQAMTTSGSSKQDAARADHLDRNTGEQTFIQTSQSSLLLEAQNKEIELNLPTGPSQDPAPIHTPIQPTSIPSIELDPKQPVEPIIANPQPQFQPREQRHESTESLSDDLSDDLNPDNVHLRIRKRKGLWRPNKKSSRSSSPAKPRKPDLLANMIESGDQCNVHSTVPEPSTTGSKPLPPFLIDLMASAKFDDNMNPQFMDDDMMELEVDKDHCAGKDGAAGPSGPTSLRDAGGPAGIKKLSSLRYRTSSEAASRCKNMRRSLPRMRRRPKSDQSDAASSRPESRASTSTTPL</sequence>
<accession>A0ACC0CPR8</accession>
<evidence type="ECO:0000313" key="1">
    <source>
        <dbReference type="EMBL" id="KAI6082368.1"/>
    </source>
</evidence>
<keyword evidence="2" id="KW-1185">Reference proteome</keyword>
<reference evidence="1 2" key="1">
    <citation type="journal article" date="2022" name="New Phytol.">
        <title>Ecological generalism drives hyperdiversity of secondary metabolite gene clusters in xylarialean endophytes.</title>
        <authorList>
            <person name="Franco M.E.E."/>
            <person name="Wisecaver J.H."/>
            <person name="Arnold A.E."/>
            <person name="Ju Y.M."/>
            <person name="Slot J.C."/>
            <person name="Ahrendt S."/>
            <person name="Moore L.P."/>
            <person name="Eastman K.E."/>
            <person name="Scott K."/>
            <person name="Konkel Z."/>
            <person name="Mondo S.J."/>
            <person name="Kuo A."/>
            <person name="Hayes R.D."/>
            <person name="Haridas S."/>
            <person name="Andreopoulos B."/>
            <person name="Riley R."/>
            <person name="LaButti K."/>
            <person name="Pangilinan J."/>
            <person name="Lipzen A."/>
            <person name="Amirebrahimi M."/>
            <person name="Yan J."/>
            <person name="Adam C."/>
            <person name="Keymanesh K."/>
            <person name="Ng V."/>
            <person name="Louie K."/>
            <person name="Northen T."/>
            <person name="Drula E."/>
            <person name="Henrissat B."/>
            <person name="Hsieh H.M."/>
            <person name="Youens-Clark K."/>
            <person name="Lutzoni F."/>
            <person name="Miadlikowska J."/>
            <person name="Eastwood D.C."/>
            <person name="Hamelin R.C."/>
            <person name="Grigoriev I.V."/>
            <person name="U'Ren J.M."/>
        </authorList>
    </citation>
    <scope>NUCLEOTIDE SEQUENCE [LARGE SCALE GENOMIC DNA]</scope>
    <source>
        <strain evidence="1 2">ER1909</strain>
    </source>
</reference>
<protein>
    <submittedName>
        <fullName evidence="1">Uncharacterized protein</fullName>
    </submittedName>
</protein>
<dbReference type="Proteomes" id="UP001497680">
    <property type="component" value="Unassembled WGS sequence"/>
</dbReference>
<evidence type="ECO:0000313" key="2">
    <source>
        <dbReference type="Proteomes" id="UP001497680"/>
    </source>
</evidence>
<gene>
    <name evidence="1" type="ORF">F4821DRAFT_263974</name>
</gene>